<gene>
    <name evidence="1" type="ORF">A2744_00165</name>
</gene>
<dbReference type="Proteomes" id="UP000178240">
    <property type="component" value="Unassembled WGS sequence"/>
</dbReference>
<accession>A0A1G1Y269</accession>
<proteinExistence type="predicted"/>
<sequence>MAEAGERAWKEMTPAATQFEAAVKEINRAHGTILGANAQELAGLKELAQAYVTAADQFSSEEDRAKDDLYLQAQLVLETAEPAEL</sequence>
<reference evidence="1 2" key="1">
    <citation type="journal article" date="2016" name="Nat. Commun.">
        <title>Thousands of microbial genomes shed light on interconnected biogeochemical processes in an aquifer system.</title>
        <authorList>
            <person name="Anantharaman K."/>
            <person name="Brown C.T."/>
            <person name="Hug L.A."/>
            <person name="Sharon I."/>
            <person name="Castelle C.J."/>
            <person name="Probst A.J."/>
            <person name="Thomas B.C."/>
            <person name="Singh A."/>
            <person name="Wilkins M.J."/>
            <person name="Karaoz U."/>
            <person name="Brodie E.L."/>
            <person name="Williams K.H."/>
            <person name="Hubbard S.S."/>
            <person name="Banfield J.F."/>
        </authorList>
    </citation>
    <scope>NUCLEOTIDE SEQUENCE [LARGE SCALE GENOMIC DNA]</scope>
</reference>
<dbReference type="AlphaFoldDB" id="A0A1G1Y269"/>
<dbReference type="EMBL" id="MHIE01000015">
    <property type="protein sequence ID" value="OGY45667.1"/>
    <property type="molecule type" value="Genomic_DNA"/>
</dbReference>
<evidence type="ECO:0000313" key="1">
    <source>
        <dbReference type="EMBL" id="OGY45667.1"/>
    </source>
</evidence>
<protein>
    <submittedName>
        <fullName evidence="1">Uncharacterized protein</fullName>
    </submittedName>
</protein>
<comment type="caution">
    <text evidence="1">The sequence shown here is derived from an EMBL/GenBank/DDBJ whole genome shotgun (WGS) entry which is preliminary data.</text>
</comment>
<organism evidence="1 2">
    <name type="scientific">Candidatus Buchananbacteria bacterium RIFCSPHIGHO2_01_FULL_44_11</name>
    <dbReference type="NCBI Taxonomy" id="1797535"/>
    <lineage>
        <taxon>Bacteria</taxon>
        <taxon>Candidatus Buchananiibacteriota</taxon>
    </lineage>
</organism>
<name>A0A1G1Y269_9BACT</name>
<evidence type="ECO:0000313" key="2">
    <source>
        <dbReference type="Proteomes" id="UP000178240"/>
    </source>
</evidence>